<gene>
    <name evidence="2" type="ORF">J2X04_002006</name>
</gene>
<organism evidence="2 3">
    <name type="scientific">Agrilutibacter niabensis</name>
    <dbReference type="NCBI Taxonomy" id="380628"/>
    <lineage>
        <taxon>Bacteria</taxon>
        <taxon>Pseudomonadati</taxon>
        <taxon>Pseudomonadota</taxon>
        <taxon>Gammaproteobacteria</taxon>
        <taxon>Lysobacterales</taxon>
        <taxon>Lysobacteraceae</taxon>
        <taxon>Agrilutibacter</taxon>
    </lineage>
</organism>
<dbReference type="RefSeq" id="WP_310053950.1">
    <property type="nucleotide sequence ID" value="NZ_JAVDVW010000002.1"/>
</dbReference>
<protein>
    <submittedName>
        <fullName evidence="2">Fe-S protein YdhL (DUF1289 family)</fullName>
    </submittedName>
</protein>
<feature type="chain" id="PRO_5047179224" evidence="1">
    <location>
        <begin position="21"/>
        <end position="154"/>
    </location>
</feature>
<dbReference type="InterPro" id="IPR021455">
    <property type="entry name" value="DUF3106"/>
</dbReference>
<dbReference type="Pfam" id="PF11304">
    <property type="entry name" value="DUF3106"/>
    <property type="match status" value="1"/>
</dbReference>
<proteinExistence type="predicted"/>
<keyword evidence="3" id="KW-1185">Reference proteome</keyword>
<comment type="caution">
    <text evidence="2">The sequence shown here is derived from an EMBL/GenBank/DDBJ whole genome shotgun (WGS) entry which is preliminary data.</text>
</comment>
<sequence length="154" mass="17745">MKLLRHAFALSLLCSAPVLAQTTPSGGYAKPTAQTTPAAPARTFPAWEQLSAAEREMLVAPVRERWNSNPEARARMMDHAQRWQTMTPEQRQRAHHGMKRWANMSPEQREHTRALFGEMRNMTPEQRQELRAKWKAMTPAERDAWIKAHPAQPR</sequence>
<evidence type="ECO:0000313" key="2">
    <source>
        <dbReference type="EMBL" id="MDR7099625.1"/>
    </source>
</evidence>
<evidence type="ECO:0000313" key="3">
    <source>
        <dbReference type="Proteomes" id="UP001267878"/>
    </source>
</evidence>
<feature type="signal peptide" evidence="1">
    <location>
        <begin position="1"/>
        <end position="20"/>
    </location>
</feature>
<name>A0ABU1VQ63_9GAMM</name>
<evidence type="ECO:0000256" key="1">
    <source>
        <dbReference type="SAM" id="SignalP"/>
    </source>
</evidence>
<dbReference type="Proteomes" id="UP001267878">
    <property type="component" value="Unassembled WGS sequence"/>
</dbReference>
<dbReference type="EMBL" id="JAVDVW010000002">
    <property type="protein sequence ID" value="MDR7099625.1"/>
    <property type="molecule type" value="Genomic_DNA"/>
</dbReference>
<keyword evidence="1" id="KW-0732">Signal</keyword>
<accession>A0ABU1VQ63</accession>
<reference evidence="2 3" key="1">
    <citation type="submission" date="2023-07" db="EMBL/GenBank/DDBJ databases">
        <title>Sorghum-associated microbial communities from plants grown in Nebraska, USA.</title>
        <authorList>
            <person name="Schachtman D."/>
        </authorList>
    </citation>
    <scope>NUCLEOTIDE SEQUENCE [LARGE SCALE GENOMIC DNA]</scope>
    <source>
        <strain evidence="2 3">BE187</strain>
    </source>
</reference>